<dbReference type="SUPFAM" id="SSF53850">
    <property type="entry name" value="Periplasmic binding protein-like II"/>
    <property type="match status" value="1"/>
</dbReference>
<evidence type="ECO:0000256" key="1">
    <source>
        <dbReference type="SAM" id="SignalP"/>
    </source>
</evidence>
<feature type="signal peptide" evidence="1">
    <location>
        <begin position="1"/>
        <end position="24"/>
    </location>
</feature>
<evidence type="ECO:0000313" key="3">
    <source>
        <dbReference type="Proteomes" id="UP000613266"/>
    </source>
</evidence>
<dbReference type="AlphaFoldDB" id="A0A931J1K3"/>
<keyword evidence="3" id="KW-1185">Reference proteome</keyword>
<name>A0A931J1K3_9BURK</name>
<accession>A0A931J1K3</accession>
<dbReference type="Gene3D" id="3.40.190.10">
    <property type="entry name" value="Periplasmic binding protein-like II"/>
    <property type="match status" value="2"/>
</dbReference>
<reference evidence="2" key="1">
    <citation type="submission" date="2020-12" db="EMBL/GenBank/DDBJ databases">
        <title>The genome sequence of Inhella sp. 1Y17.</title>
        <authorList>
            <person name="Liu Y."/>
        </authorList>
    </citation>
    <scope>NUCLEOTIDE SEQUENCE</scope>
    <source>
        <strain evidence="2">1Y17</strain>
    </source>
</reference>
<proteinExistence type="predicted"/>
<feature type="chain" id="PRO_5037021675" description="Solute-binding protein family 3/N-terminal domain-containing protein" evidence="1">
    <location>
        <begin position="25"/>
        <end position="270"/>
    </location>
</feature>
<organism evidence="2 3">
    <name type="scientific">Inhella proteolytica</name>
    <dbReference type="NCBI Taxonomy" id="2795029"/>
    <lineage>
        <taxon>Bacteria</taxon>
        <taxon>Pseudomonadati</taxon>
        <taxon>Pseudomonadota</taxon>
        <taxon>Betaproteobacteria</taxon>
        <taxon>Burkholderiales</taxon>
        <taxon>Sphaerotilaceae</taxon>
        <taxon>Inhella</taxon>
    </lineage>
</organism>
<dbReference type="Proteomes" id="UP000613266">
    <property type="component" value="Unassembled WGS sequence"/>
</dbReference>
<evidence type="ECO:0000313" key="2">
    <source>
        <dbReference type="EMBL" id="MBH9576656.1"/>
    </source>
</evidence>
<protein>
    <recommendedName>
        <fullName evidence="4">Solute-binding protein family 3/N-terminal domain-containing protein</fullName>
    </recommendedName>
</protein>
<comment type="caution">
    <text evidence="2">The sequence shown here is derived from an EMBL/GenBank/DDBJ whole genome shotgun (WGS) entry which is preliminary data.</text>
</comment>
<gene>
    <name evidence="2" type="ORF">I7X39_07050</name>
</gene>
<dbReference type="EMBL" id="JAEDAK010000004">
    <property type="protein sequence ID" value="MBH9576656.1"/>
    <property type="molecule type" value="Genomic_DNA"/>
</dbReference>
<sequence>MGRTKLSNTLLLAAALAVVGPALADCPPQLRISFNHEAFPPSLKGQGPGFPEPDPGWLVLATRAALQQLGCKAELLRLPHRRMDLELQGGQLGLGLLFGYTPERGALLGFPLDAQGRPDARRAIATTALRLYAWPQRVPAQAWNGERLAPGLTVGVVQGTTQDGVAQRRGFTVVPIRGFDSALPMLKAQRFDLLLVNPEALPAAALEGPEALVPVGPPVQRTLYFAASSRALLARHPQFVQAFWAALCQASQRLQPREGGESLPCPAQAE</sequence>
<keyword evidence="1" id="KW-0732">Signal</keyword>
<evidence type="ECO:0008006" key="4">
    <source>
        <dbReference type="Google" id="ProtNLM"/>
    </source>
</evidence>
<dbReference type="RefSeq" id="WP_198110276.1">
    <property type="nucleotide sequence ID" value="NZ_JAEDAK010000004.1"/>
</dbReference>